<organism evidence="2 3">
    <name type="scientific">Actinidia rufa</name>
    <dbReference type="NCBI Taxonomy" id="165716"/>
    <lineage>
        <taxon>Eukaryota</taxon>
        <taxon>Viridiplantae</taxon>
        <taxon>Streptophyta</taxon>
        <taxon>Embryophyta</taxon>
        <taxon>Tracheophyta</taxon>
        <taxon>Spermatophyta</taxon>
        <taxon>Magnoliopsida</taxon>
        <taxon>eudicotyledons</taxon>
        <taxon>Gunneridae</taxon>
        <taxon>Pentapetalae</taxon>
        <taxon>asterids</taxon>
        <taxon>Ericales</taxon>
        <taxon>Actinidiaceae</taxon>
        <taxon>Actinidia</taxon>
    </lineage>
</organism>
<dbReference type="PANTHER" id="PTHR15668">
    <property type="entry name" value="JM1 PROTEIN"/>
    <property type="match status" value="1"/>
</dbReference>
<feature type="domain" description="CCDC22 N-terminal" evidence="1">
    <location>
        <begin position="1"/>
        <end position="107"/>
    </location>
</feature>
<sequence>MEESQEILLESLKSLGIQIPQGVSSIKDLTPNTLVSICAQSLLLIDPTMSFPTSLPESMANRFKICTDLASSVSDLGFIGDMSFHKFLYPSEEDLYKLVRFLVKKLSELSELGEAADKRNLRMNSEMPESSNLRSEEVFVTRSCLYQQKFENSKEDMTSVQDDKESMERLVNSRVETFGNEEYMGRMDDKLVLEIEQKLFSQRKQSSELRYKIGKLQSQEKVLMEEASAKVLEAQHLEEEHESLKSAVQITFDDQNSADFYVAQLNERVDARRRRLMHLETELDTVIKPLEEKKRSLEKALYATKPEAVEKAEKIERD</sequence>
<dbReference type="InterPro" id="IPR008530">
    <property type="entry name" value="CCDC22"/>
</dbReference>
<evidence type="ECO:0000313" key="2">
    <source>
        <dbReference type="EMBL" id="GFZ12781.1"/>
    </source>
</evidence>
<dbReference type="Pfam" id="PF21674">
    <property type="entry name" value="CCDC22_N"/>
    <property type="match status" value="1"/>
</dbReference>
<dbReference type="GO" id="GO:2000060">
    <property type="term" value="P:positive regulation of ubiquitin-dependent protein catabolic process"/>
    <property type="evidence" value="ECO:0007669"/>
    <property type="project" value="TreeGrafter"/>
</dbReference>
<dbReference type="PANTHER" id="PTHR15668:SF4">
    <property type="entry name" value="COILED-COIL DOMAIN-CONTAINING PROTEIN 22"/>
    <property type="match status" value="1"/>
</dbReference>
<dbReference type="GO" id="GO:0097602">
    <property type="term" value="F:cullin family protein binding"/>
    <property type="evidence" value="ECO:0007669"/>
    <property type="project" value="TreeGrafter"/>
</dbReference>
<dbReference type="Proteomes" id="UP000585474">
    <property type="component" value="Unassembled WGS sequence"/>
</dbReference>
<dbReference type="InterPro" id="IPR048349">
    <property type="entry name" value="CCDC22_N"/>
</dbReference>
<name>A0A7J0GPS4_9ERIC</name>
<reference evidence="2 3" key="1">
    <citation type="submission" date="2019-07" db="EMBL/GenBank/DDBJ databases">
        <title>De Novo Assembly of kiwifruit Actinidia rufa.</title>
        <authorList>
            <person name="Sugita-Konishi S."/>
            <person name="Sato K."/>
            <person name="Mori E."/>
            <person name="Abe Y."/>
            <person name="Kisaki G."/>
            <person name="Hamano K."/>
            <person name="Suezawa K."/>
            <person name="Otani M."/>
            <person name="Fukuda T."/>
            <person name="Manabe T."/>
            <person name="Gomi K."/>
            <person name="Tabuchi M."/>
            <person name="Akimitsu K."/>
            <person name="Kataoka I."/>
        </authorList>
    </citation>
    <scope>NUCLEOTIDE SEQUENCE [LARGE SCALE GENOMIC DNA]</scope>
    <source>
        <strain evidence="3">cv. Fuchu</strain>
    </source>
</reference>
<dbReference type="EMBL" id="BJWL01000023">
    <property type="protein sequence ID" value="GFZ12781.1"/>
    <property type="molecule type" value="Genomic_DNA"/>
</dbReference>
<dbReference type="OrthoDB" id="10266736at2759"/>
<protein>
    <recommendedName>
        <fullName evidence="1">CCDC22 N-terminal domain-containing protein</fullName>
    </recommendedName>
</protein>
<evidence type="ECO:0000259" key="1">
    <source>
        <dbReference type="Pfam" id="PF21674"/>
    </source>
</evidence>
<keyword evidence="3" id="KW-1185">Reference proteome</keyword>
<dbReference type="AlphaFoldDB" id="A0A7J0GPS4"/>
<proteinExistence type="predicted"/>
<evidence type="ECO:0000313" key="3">
    <source>
        <dbReference type="Proteomes" id="UP000585474"/>
    </source>
</evidence>
<gene>
    <name evidence="2" type="ORF">Acr_23g0011660</name>
</gene>
<accession>A0A7J0GPS4</accession>
<comment type="caution">
    <text evidence="2">The sequence shown here is derived from an EMBL/GenBank/DDBJ whole genome shotgun (WGS) entry which is preliminary data.</text>
</comment>